<feature type="transmembrane region" description="Helical" evidence="1">
    <location>
        <begin position="114"/>
        <end position="136"/>
    </location>
</feature>
<feature type="transmembrane region" description="Helical" evidence="1">
    <location>
        <begin position="141"/>
        <end position="159"/>
    </location>
</feature>
<gene>
    <name evidence="2" type="ORF">SAMN06296010_0179</name>
</gene>
<feature type="transmembrane region" description="Helical" evidence="1">
    <location>
        <begin position="197"/>
        <end position="218"/>
    </location>
</feature>
<feature type="transmembrane region" description="Helical" evidence="1">
    <location>
        <begin position="39"/>
        <end position="60"/>
    </location>
</feature>
<evidence type="ECO:0000313" key="3">
    <source>
        <dbReference type="Proteomes" id="UP000193244"/>
    </source>
</evidence>
<dbReference type="RefSeq" id="WP_085482058.1">
    <property type="nucleotide sequence ID" value="NZ_FXAY01000001.1"/>
</dbReference>
<feature type="transmembrane region" description="Helical" evidence="1">
    <location>
        <begin position="238"/>
        <end position="256"/>
    </location>
</feature>
<keyword evidence="1" id="KW-1133">Transmembrane helix</keyword>
<organism evidence="2 3">
    <name type="scientific">Agreia pratensis</name>
    <dbReference type="NCBI Taxonomy" id="150121"/>
    <lineage>
        <taxon>Bacteria</taxon>
        <taxon>Bacillati</taxon>
        <taxon>Actinomycetota</taxon>
        <taxon>Actinomycetes</taxon>
        <taxon>Micrococcales</taxon>
        <taxon>Microbacteriaceae</taxon>
        <taxon>Agreia</taxon>
    </lineage>
</organism>
<evidence type="ECO:0000313" key="2">
    <source>
        <dbReference type="EMBL" id="SMG09581.1"/>
    </source>
</evidence>
<feature type="transmembrane region" description="Helical" evidence="1">
    <location>
        <begin position="171"/>
        <end position="190"/>
    </location>
</feature>
<keyword evidence="1" id="KW-0812">Transmembrane</keyword>
<dbReference type="AlphaFoldDB" id="A0A1X7I4X7"/>
<keyword evidence="3" id="KW-1185">Reference proteome</keyword>
<protein>
    <submittedName>
        <fullName evidence="2">Uncharacterized protein</fullName>
    </submittedName>
</protein>
<name>A0A1X7I4X7_9MICO</name>
<reference evidence="3" key="1">
    <citation type="submission" date="2017-04" db="EMBL/GenBank/DDBJ databases">
        <authorList>
            <person name="Varghese N."/>
            <person name="Submissions S."/>
        </authorList>
    </citation>
    <scope>NUCLEOTIDE SEQUENCE [LARGE SCALE GENOMIC DNA]</scope>
    <source>
        <strain evidence="3">VKM Ac-2510</strain>
    </source>
</reference>
<dbReference type="EMBL" id="FXAY01000001">
    <property type="protein sequence ID" value="SMG09581.1"/>
    <property type="molecule type" value="Genomic_DNA"/>
</dbReference>
<dbReference type="STRING" id="150121.SAMN06296010_0179"/>
<dbReference type="Proteomes" id="UP000193244">
    <property type="component" value="Unassembled WGS sequence"/>
</dbReference>
<evidence type="ECO:0000256" key="1">
    <source>
        <dbReference type="SAM" id="Phobius"/>
    </source>
</evidence>
<feature type="transmembrane region" description="Helical" evidence="1">
    <location>
        <begin position="81"/>
        <end position="108"/>
    </location>
</feature>
<dbReference type="OrthoDB" id="3209791at2"/>
<keyword evidence="1" id="KW-0472">Membrane</keyword>
<accession>A0A1X7I4X7</accession>
<proteinExistence type="predicted"/>
<sequence>MSTLTQPTLDEARIGRPGGASNILAVVRLHLVNRYSVFAVPWLIMAGIFVVNVAIWWIIFASVSSEADRADARDGISYSGALFYIFVYMLVLGIQAVAFTFPFALGFSVTRRDFWLGSALTFIALSAVYSACLTILATIEVATGGWGLGGTMFASYYFGGADASWIERFGLYFATYLFFYFVGAAIATIYQRWRNNGMLVLFGTLGLVLIAGIALVSFTNSWPSVGAWLDSNGPSGVIAWSLVPTVIAAITGYFILRRATPKN</sequence>